<feature type="domain" description="DUF4180" evidence="1">
    <location>
        <begin position="7"/>
        <end position="109"/>
    </location>
</feature>
<organism evidence="2 3">
    <name type="scientific">Rhodanobacter hydrolyticus</name>
    <dbReference type="NCBI Taxonomy" id="2250595"/>
    <lineage>
        <taxon>Bacteria</taxon>
        <taxon>Pseudomonadati</taxon>
        <taxon>Pseudomonadota</taxon>
        <taxon>Gammaproteobacteria</taxon>
        <taxon>Lysobacterales</taxon>
        <taxon>Rhodanobacteraceae</taxon>
        <taxon>Rhodanobacter</taxon>
    </lineage>
</organism>
<dbReference type="RefSeq" id="WP_404614313.1">
    <property type="nucleotide sequence ID" value="NZ_JADIKK010000008.1"/>
</dbReference>
<dbReference type="Pfam" id="PF13788">
    <property type="entry name" value="DUF4180"/>
    <property type="match status" value="1"/>
</dbReference>
<sequence length="123" mass="13513">MSTSPSIVIAADRSLRIGSRQDVSDALAASFGSDGLVLTEQDVSPDFFRLATGLAGELFQKFANYRIPVALVIRDFASHGERFTELAHEHAHHPAIRFVHSMADALGWLSTRPANRPQPNHHL</sequence>
<evidence type="ECO:0000313" key="2">
    <source>
        <dbReference type="EMBL" id="MFK2877889.1"/>
    </source>
</evidence>
<name>A0ABW8J9X7_9GAMM</name>
<reference evidence="2 3" key="1">
    <citation type="submission" date="2020-10" db="EMBL/GenBank/DDBJ databases">
        <title>Phylogeny of dyella-like bacteria.</title>
        <authorList>
            <person name="Fu J."/>
        </authorList>
    </citation>
    <scope>NUCLEOTIDE SEQUENCE [LARGE SCALE GENOMIC DNA]</scope>
    <source>
        <strain evidence="2 3">KACC 19113</strain>
    </source>
</reference>
<dbReference type="InterPro" id="IPR025438">
    <property type="entry name" value="DUF4180"/>
</dbReference>
<evidence type="ECO:0000313" key="3">
    <source>
        <dbReference type="Proteomes" id="UP001620339"/>
    </source>
</evidence>
<dbReference type="EMBL" id="JADIKK010000008">
    <property type="protein sequence ID" value="MFK2877889.1"/>
    <property type="molecule type" value="Genomic_DNA"/>
</dbReference>
<proteinExistence type="predicted"/>
<evidence type="ECO:0000259" key="1">
    <source>
        <dbReference type="Pfam" id="PF13788"/>
    </source>
</evidence>
<gene>
    <name evidence="2" type="ORF">ISP25_12475</name>
</gene>
<comment type="caution">
    <text evidence="2">The sequence shown here is derived from an EMBL/GenBank/DDBJ whole genome shotgun (WGS) entry which is preliminary data.</text>
</comment>
<accession>A0ABW8J9X7</accession>
<keyword evidence="3" id="KW-1185">Reference proteome</keyword>
<protein>
    <submittedName>
        <fullName evidence="2">DUF4180 domain-containing protein</fullName>
    </submittedName>
</protein>
<dbReference type="Proteomes" id="UP001620339">
    <property type="component" value="Unassembled WGS sequence"/>
</dbReference>